<dbReference type="HOGENOM" id="CLU_1302802_0_0_0"/>
<dbReference type="EMBL" id="AP012029">
    <property type="protein sequence ID" value="BAJ64629.1"/>
    <property type="molecule type" value="Genomic_DNA"/>
</dbReference>
<dbReference type="InterPro" id="IPR050923">
    <property type="entry name" value="Cell_Proc_Reg/RNA_Proc"/>
</dbReference>
<keyword evidence="3" id="KW-1185">Reference proteome</keyword>
<dbReference type="AlphaFoldDB" id="E8MZT1"/>
<dbReference type="OrthoDB" id="3078176at2"/>
<proteinExistence type="predicted"/>
<dbReference type="Pfam" id="PF08817">
    <property type="entry name" value="YukD"/>
    <property type="match status" value="1"/>
</dbReference>
<dbReference type="KEGG" id="atm:ANT_26030"/>
<dbReference type="STRING" id="926569.ANT_26030"/>
<organism evidence="2 3">
    <name type="scientific">Anaerolinea thermophila (strain DSM 14523 / JCM 11388 / NBRC 100420 / UNI-1)</name>
    <dbReference type="NCBI Taxonomy" id="926569"/>
    <lineage>
        <taxon>Bacteria</taxon>
        <taxon>Bacillati</taxon>
        <taxon>Chloroflexota</taxon>
        <taxon>Anaerolineae</taxon>
        <taxon>Anaerolineales</taxon>
        <taxon>Anaerolineaceae</taxon>
        <taxon>Anaerolinea</taxon>
    </lineage>
</organism>
<evidence type="ECO:0000313" key="3">
    <source>
        <dbReference type="Proteomes" id="UP000008922"/>
    </source>
</evidence>
<dbReference type="PROSITE" id="PS50006">
    <property type="entry name" value="FHA_DOMAIN"/>
    <property type="match status" value="1"/>
</dbReference>
<dbReference type="Gene3D" id="2.60.200.20">
    <property type="match status" value="1"/>
</dbReference>
<accession>E8MZT1</accession>
<dbReference type="SMART" id="SM00240">
    <property type="entry name" value="FHA"/>
    <property type="match status" value="1"/>
</dbReference>
<dbReference type="PANTHER" id="PTHR23308">
    <property type="entry name" value="NUCLEAR INHIBITOR OF PROTEIN PHOSPHATASE-1"/>
    <property type="match status" value="1"/>
</dbReference>
<dbReference type="InterPro" id="IPR024962">
    <property type="entry name" value="YukD-like"/>
</dbReference>
<dbReference type="Pfam" id="PF00498">
    <property type="entry name" value="FHA"/>
    <property type="match status" value="1"/>
</dbReference>
<dbReference type="CDD" id="cd00060">
    <property type="entry name" value="FHA"/>
    <property type="match status" value="1"/>
</dbReference>
<name>E8MZT1_ANATU</name>
<gene>
    <name evidence="2" type="ordered locus">ANT_26030</name>
</gene>
<dbReference type="eggNOG" id="COG1716">
    <property type="taxonomic scope" value="Bacteria"/>
</dbReference>
<dbReference type="InterPro" id="IPR008984">
    <property type="entry name" value="SMAD_FHA_dom_sf"/>
</dbReference>
<reference evidence="2 3" key="1">
    <citation type="submission" date="2010-12" db="EMBL/GenBank/DDBJ databases">
        <title>Whole genome sequence of Anaerolinea thermophila UNI-1.</title>
        <authorList>
            <person name="Narita-Yamada S."/>
            <person name="Kishi E."/>
            <person name="Watanabe Y."/>
            <person name="Takasaki K."/>
            <person name="Ankai A."/>
            <person name="Oguchi A."/>
            <person name="Fukui S."/>
            <person name="Takahashi M."/>
            <person name="Yashiro I."/>
            <person name="Hosoyama A."/>
            <person name="Sekiguchi Y."/>
            <person name="Hanada S."/>
            <person name="Fujita N."/>
        </authorList>
    </citation>
    <scope>NUCLEOTIDE SEQUENCE [LARGE SCALE GENOMIC DNA]</scope>
    <source>
        <strain evidence="3">DSM 14523 / JCM 11388 / NBRC 100420 / UNI-1</strain>
    </source>
</reference>
<protein>
    <recommendedName>
        <fullName evidence="1">FHA domain-containing protein</fullName>
    </recommendedName>
</protein>
<evidence type="ECO:0000259" key="1">
    <source>
        <dbReference type="PROSITE" id="PS50006"/>
    </source>
</evidence>
<dbReference type="SUPFAM" id="SSF49879">
    <property type="entry name" value="SMAD/FHA domain"/>
    <property type="match status" value="1"/>
</dbReference>
<dbReference type="InterPro" id="IPR000253">
    <property type="entry name" value="FHA_dom"/>
</dbReference>
<feature type="domain" description="FHA" evidence="1">
    <location>
        <begin position="124"/>
        <end position="183"/>
    </location>
</feature>
<dbReference type="Proteomes" id="UP000008922">
    <property type="component" value="Chromosome"/>
</dbReference>
<dbReference type="RefSeq" id="WP_013560984.1">
    <property type="nucleotide sequence ID" value="NC_014960.1"/>
</dbReference>
<sequence length="211" mass="23985">MTKNENGFLIHHYKAVGFMSHVAVTLEYDQKTFDLALPLHVPVYRLVEWILSYLNLSTTSGYRYTLAIKSANGIYRISPNTSLGERGVCHGMFLVLIKDDLQLQTESFLQTEGGKKIPIKSRKTILGRNDPNNGIYVDIDISSLAEKPSIISREHAKIEQDENNFYLVDLKSKNGTKLNGQWLTPQQKYLLNDGDVIEFGKSAIKLKFFKQ</sequence>
<dbReference type="InParanoid" id="E8MZT1"/>
<evidence type="ECO:0000313" key="2">
    <source>
        <dbReference type="EMBL" id="BAJ64629.1"/>
    </source>
</evidence>